<dbReference type="OMA" id="HMMAVCE"/>
<dbReference type="InterPro" id="IPR003702">
    <property type="entry name" value="ActCoA_hydro_N"/>
</dbReference>
<feature type="domain" description="Acetyl-CoA hydrolase/transferase C-terminal" evidence="4">
    <location>
        <begin position="298"/>
        <end position="438"/>
    </location>
</feature>
<evidence type="ECO:0000256" key="2">
    <source>
        <dbReference type="ARBA" id="ARBA00022679"/>
    </source>
</evidence>
<comment type="similarity">
    <text evidence="1">Belongs to the acetyl-CoA hydrolase/transferase family.</text>
</comment>
<dbReference type="GO" id="GO:0006083">
    <property type="term" value="P:acetate metabolic process"/>
    <property type="evidence" value="ECO:0007669"/>
    <property type="project" value="InterPro"/>
</dbReference>
<evidence type="ECO:0000313" key="6">
    <source>
        <dbReference type="Proteomes" id="UP000001357"/>
    </source>
</evidence>
<gene>
    <name evidence="5" type="ORF">MONBRDRAFT_7153</name>
</gene>
<dbReference type="Gene3D" id="3.40.1080.10">
    <property type="entry name" value="Glutaconate Coenzyme A-transferase"/>
    <property type="match status" value="1"/>
</dbReference>
<dbReference type="AlphaFoldDB" id="A9UW34"/>
<dbReference type="EMBL" id="CH991547">
    <property type="protein sequence ID" value="EDQ90698.1"/>
    <property type="molecule type" value="Genomic_DNA"/>
</dbReference>
<dbReference type="STRING" id="81824.A9UW34"/>
<dbReference type="PANTHER" id="PTHR21432:SF20">
    <property type="entry name" value="ACETYL-COA HYDROLASE"/>
    <property type="match status" value="1"/>
</dbReference>
<dbReference type="InterPro" id="IPR037171">
    <property type="entry name" value="NagB/RpiA_transferase-like"/>
</dbReference>
<reference evidence="5 6" key="1">
    <citation type="journal article" date="2008" name="Nature">
        <title>The genome of the choanoflagellate Monosiga brevicollis and the origin of metazoans.</title>
        <authorList>
            <consortium name="JGI Sequencing"/>
            <person name="King N."/>
            <person name="Westbrook M.J."/>
            <person name="Young S.L."/>
            <person name="Kuo A."/>
            <person name="Abedin M."/>
            <person name="Chapman J."/>
            <person name="Fairclough S."/>
            <person name="Hellsten U."/>
            <person name="Isogai Y."/>
            <person name="Letunic I."/>
            <person name="Marr M."/>
            <person name="Pincus D."/>
            <person name="Putnam N."/>
            <person name="Rokas A."/>
            <person name="Wright K.J."/>
            <person name="Zuzow R."/>
            <person name="Dirks W."/>
            <person name="Good M."/>
            <person name="Goodstein D."/>
            <person name="Lemons D."/>
            <person name="Li W."/>
            <person name="Lyons J.B."/>
            <person name="Morris A."/>
            <person name="Nichols S."/>
            <person name="Richter D.J."/>
            <person name="Salamov A."/>
            <person name="Bork P."/>
            <person name="Lim W.A."/>
            <person name="Manning G."/>
            <person name="Miller W.T."/>
            <person name="McGinnis W."/>
            <person name="Shapiro H."/>
            <person name="Tjian R."/>
            <person name="Grigoriev I.V."/>
            <person name="Rokhsar D."/>
        </authorList>
    </citation>
    <scope>NUCLEOTIDE SEQUENCE [LARGE SCALE GENOMIC DNA]</scope>
    <source>
        <strain evidence="6">MX1 / ATCC 50154</strain>
    </source>
</reference>
<keyword evidence="2" id="KW-0808">Transferase</keyword>
<evidence type="ECO:0000259" key="3">
    <source>
        <dbReference type="Pfam" id="PF02550"/>
    </source>
</evidence>
<protein>
    <submittedName>
        <fullName evidence="5">Uncharacterized protein</fullName>
    </submittedName>
</protein>
<dbReference type="Pfam" id="PF13336">
    <property type="entry name" value="AcetylCoA_hyd_C"/>
    <property type="match status" value="1"/>
</dbReference>
<dbReference type="InParanoid" id="A9UW34"/>
<dbReference type="GO" id="GO:0008775">
    <property type="term" value="F:acetate CoA-transferase activity"/>
    <property type="evidence" value="ECO:0007669"/>
    <property type="project" value="InterPro"/>
</dbReference>
<dbReference type="Gene3D" id="3.30.750.70">
    <property type="entry name" value="4-hydroxybutyrate coenzyme like domains"/>
    <property type="match status" value="1"/>
</dbReference>
<dbReference type="Proteomes" id="UP000001357">
    <property type="component" value="Unassembled WGS sequence"/>
</dbReference>
<organism evidence="5 6">
    <name type="scientific">Monosiga brevicollis</name>
    <name type="common">Choanoflagellate</name>
    <dbReference type="NCBI Taxonomy" id="81824"/>
    <lineage>
        <taxon>Eukaryota</taxon>
        <taxon>Choanoflagellata</taxon>
        <taxon>Craspedida</taxon>
        <taxon>Salpingoecidae</taxon>
        <taxon>Monosiga</taxon>
    </lineage>
</organism>
<dbReference type="GeneID" id="5889860"/>
<dbReference type="RefSeq" id="XP_001744749.1">
    <property type="nucleotide sequence ID" value="XM_001744697.1"/>
</dbReference>
<name>A9UW34_MONBE</name>
<evidence type="ECO:0000256" key="1">
    <source>
        <dbReference type="ARBA" id="ARBA00009632"/>
    </source>
</evidence>
<dbReference type="SUPFAM" id="SSF100950">
    <property type="entry name" value="NagB/RpiA/CoA transferase-like"/>
    <property type="match status" value="2"/>
</dbReference>
<dbReference type="InterPro" id="IPR038460">
    <property type="entry name" value="AcetylCoA_hyd_C_sf"/>
</dbReference>
<dbReference type="KEGG" id="mbr:MONBRDRAFT_7153"/>
<feature type="domain" description="Acetyl-CoA hydrolase/transferase N-terminal" evidence="3">
    <location>
        <begin position="80"/>
        <end position="199"/>
    </location>
</feature>
<accession>A9UW34</accession>
<dbReference type="Pfam" id="PF02550">
    <property type="entry name" value="AcetylCoA_hydro"/>
    <property type="match status" value="1"/>
</dbReference>
<sequence length="475" mass="52332">MWPRRAAASLAARASSARYMTTARRGMPRVVSVDKIDEVASAVLRPDSRIVTAMAVSEPYYFYHNIHRWLEMDSTLTDLKVYCANPNEPVPIFADKNLGERIHFTTMFLNHAIRHLQGRRVSYMPHHLSTWSENILRAGPINVFWGSCTPPQENGYVSLGPGCVYETDIMRKADVVILEVNPNIPYVHGSPVIPIESADILIDGCTAELQKLPKAEYDDIDMIIARYVADLIPDEATIQFGIGGIPNALGDALLEKRDLGVHTEMINDCLMKLFQSGVVTGKYKSRYPERMVGSFALGTQDLYDFMNDNPGVFLVPGRIVNSMEEFSRQHMMHSINTCVELDLTGQIVSESVGHRQLSGVGGAADTHVAAQKSPGGRSIIAVRSTSKNGQSKIVSQLQAGAKISISRNDVDTVITEYGVAPLKGLSVQERVVVCICLAGFPFSRFQLHLACCLAIARPRRTPGATICPHFIPLTH</sequence>
<evidence type="ECO:0000259" key="4">
    <source>
        <dbReference type="Pfam" id="PF13336"/>
    </source>
</evidence>
<dbReference type="InterPro" id="IPR046433">
    <property type="entry name" value="ActCoA_hydro"/>
</dbReference>
<evidence type="ECO:0000313" key="5">
    <source>
        <dbReference type="EMBL" id="EDQ90698.1"/>
    </source>
</evidence>
<dbReference type="PANTHER" id="PTHR21432">
    <property type="entry name" value="ACETYL-COA HYDROLASE-RELATED"/>
    <property type="match status" value="1"/>
</dbReference>
<keyword evidence="6" id="KW-1185">Reference proteome</keyword>
<dbReference type="InterPro" id="IPR026888">
    <property type="entry name" value="AcetylCoA_hyd_C"/>
</dbReference>
<proteinExistence type="inferred from homology"/>
<dbReference type="Gene3D" id="3.40.1080.20">
    <property type="entry name" value="Acetyl-CoA hydrolase/transferase C-terminal domain"/>
    <property type="match status" value="1"/>
</dbReference>
<dbReference type="eggNOG" id="KOG2828">
    <property type="taxonomic scope" value="Eukaryota"/>
</dbReference>